<evidence type="ECO:0000256" key="3">
    <source>
        <dbReference type="ARBA" id="ARBA00022854"/>
    </source>
</evidence>
<keyword evidence="5" id="KW-0732">Signal</keyword>
<dbReference type="GO" id="GO:0005576">
    <property type="term" value="C:extracellular region"/>
    <property type="evidence" value="ECO:0007669"/>
    <property type="project" value="UniProtKB-SubCell"/>
</dbReference>
<dbReference type="EMBL" id="AK443248">
    <property type="protein sequence ID" value="BAS22682.1"/>
    <property type="molecule type" value="mRNA"/>
</dbReference>
<feature type="signal peptide" evidence="5">
    <location>
        <begin position="1"/>
        <end position="22"/>
    </location>
</feature>
<name>A0A0K2S6N0_CONEP</name>
<dbReference type="SUPFAM" id="SSF57059">
    <property type="entry name" value="omega toxin-like"/>
    <property type="match status" value="1"/>
</dbReference>
<feature type="chain" id="PRO_5005483954" evidence="5">
    <location>
        <begin position="23"/>
        <end position="78"/>
    </location>
</feature>
<keyword evidence="3" id="KW-0960">Knottin</keyword>
<accession>A0A0K2S6N0</accession>
<reference evidence="6" key="1">
    <citation type="journal article" date="2015" name="Proc. Natl. Acad. Sci. U.S.A.">
        <title>Optimized deep-targeted proteotranscriptomic profiling reveals unexplored Conus toxin diversity and novel cysteine frameworks.</title>
        <authorList>
            <person name="Lavergne V."/>
            <person name="Harliwong I."/>
            <person name="Jones A."/>
            <person name="Miller D."/>
            <person name="Taft R.J."/>
            <person name="Alewood P.F."/>
        </authorList>
    </citation>
    <scope>NUCLEOTIDE SEQUENCE</scope>
    <source>
        <tissue evidence="6">Venom Duct</tissue>
    </source>
</reference>
<protein>
    <submittedName>
        <fullName evidence="6">Conotoxin Superfamily O1</fullName>
    </submittedName>
</protein>
<evidence type="ECO:0000256" key="5">
    <source>
        <dbReference type="SAM" id="SignalP"/>
    </source>
</evidence>
<dbReference type="Pfam" id="PF02950">
    <property type="entry name" value="Conotoxin"/>
    <property type="match status" value="1"/>
</dbReference>
<keyword evidence="4" id="KW-1015">Disulfide bond</keyword>
<evidence type="ECO:0000256" key="1">
    <source>
        <dbReference type="ARBA" id="ARBA00004613"/>
    </source>
</evidence>
<evidence type="ECO:0000256" key="2">
    <source>
        <dbReference type="ARBA" id="ARBA00022525"/>
    </source>
</evidence>
<evidence type="ECO:0000313" key="6">
    <source>
        <dbReference type="EMBL" id="BAS22682.1"/>
    </source>
</evidence>
<dbReference type="InterPro" id="IPR004214">
    <property type="entry name" value="Conotoxin"/>
</dbReference>
<proteinExistence type="evidence at transcript level"/>
<dbReference type="PROSITE" id="PS60004">
    <property type="entry name" value="OMEGA_CONOTOXIN"/>
    <property type="match status" value="1"/>
</dbReference>
<sequence length="78" mass="8544">MKLTCMMIVAVLFLTAWTFVMADDPRDEPEARDEMNPAASKLNERGCLAVDYFCGIPFVSNGLCCSGNCVFVCTPQGK</sequence>
<organism evidence="6">
    <name type="scientific">Conus episcopatus</name>
    <name type="common">Bishop's cone</name>
    <dbReference type="NCBI Taxonomy" id="88764"/>
    <lineage>
        <taxon>Eukaryota</taxon>
        <taxon>Metazoa</taxon>
        <taxon>Spiralia</taxon>
        <taxon>Lophotrochozoa</taxon>
        <taxon>Mollusca</taxon>
        <taxon>Gastropoda</taxon>
        <taxon>Caenogastropoda</taxon>
        <taxon>Neogastropoda</taxon>
        <taxon>Conoidea</taxon>
        <taxon>Conidae</taxon>
        <taxon>Conus</taxon>
        <taxon>Darioconus</taxon>
    </lineage>
</organism>
<evidence type="ECO:0000256" key="4">
    <source>
        <dbReference type="ARBA" id="ARBA00023157"/>
    </source>
</evidence>
<comment type="subcellular location">
    <subcellularLocation>
        <location evidence="1">Secreted</location>
    </subcellularLocation>
</comment>
<keyword evidence="2" id="KW-0964">Secreted</keyword>
<dbReference type="InterPro" id="IPR012321">
    <property type="entry name" value="Conotoxin_omega-typ_CS"/>
</dbReference>
<dbReference type="GO" id="GO:0008200">
    <property type="term" value="F:ion channel inhibitor activity"/>
    <property type="evidence" value="ECO:0007669"/>
    <property type="project" value="InterPro"/>
</dbReference>
<dbReference type="AlphaFoldDB" id="A0A0K2S6N0"/>